<dbReference type="InterPro" id="IPR036873">
    <property type="entry name" value="Rhodanese-like_dom_sf"/>
</dbReference>
<feature type="domain" description="Rhodanese" evidence="1">
    <location>
        <begin position="40"/>
        <end position="125"/>
    </location>
</feature>
<dbReference type="SMART" id="SM00450">
    <property type="entry name" value="RHOD"/>
    <property type="match status" value="1"/>
</dbReference>
<gene>
    <name evidence="2" type="ORF">LSG31_09710</name>
</gene>
<dbReference type="PANTHER" id="PTHR43031:SF17">
    <property type="entry name" value="SULFURTRANSFERASE YTWF-RELATED"/>
    <property type="match status" value="1"/>
</dbReference>
<dbReference type="InterPro" id="IPR050229">
    <property type="entry name" value="GlpE_sulfurtransferase"/>
</dbReference>
<organism evidence="2 3">
    <name type="scientific">Fodinisporobacter ferrooxydans</name>
    <dbReference type="NCBI Taxonomy" id="2901836"/>
    <lineage>
        <taxon>Bacteria</taxon>
        <taxon>Bacillati</taxon>
        <taxon>Bacillota</taxon>
        <taxon>Bacilli</taxon>
        <taxon>Bacillales</taxon>
        <taxon>Alicyclobacillaceae</taxon>
        <taxon>Fodinisporobacter</taxon>
    </lineage>
</organism>
<evidence type="ECO:0000313" key="2">
    <source>
        <dbReference type="EMBL" id="UOF92401.1"/>
    </source>
</evidence>
<dbReference type="EMBL" id="CP089291">
    <property type="protein sequence ID" value="UOF92401.1"/>
    <property type="molecule type" value="Genomic_DNA"/>
</dbReference>
<evidence type="ECO:0000259" key="1">
    <source>
        <dbReference type="PROSITE" id="PS50206"/>
    </source>
</evidence>
<dbReference type="Pfam" id="PF00581">
    <property type="entry name" value="Rhodanese"/>
    <property type="match status" value="1"/>
</dbReference>
<evidence type="ECO:0000313" key="3">
    <source>
        <dbReference type="Proteomes" id="UP000830167"/>
    </source>
</evidence>
<dbReference type="InterPro" id="IPR001763">
    <property type="entry name" value="Rhodanese-like_dom"/>
</dbReference>
<dbReference type="PANTHER" id="PTHR43031">
    <property type="entry name" value="FAD-DEPENDENT OXIDOREDUCTASE"/>
    <property type="match status" value="1"/>
</dbReference>
<dbReference type="CDD" id="cd00158">
    <property type="entry name" value="RHOD"/>
    <property type="match status" value="1"/>
</dbReference>
<accession>A0ABY4CRZ4</accession>
<reference evidence="2" key="1">
    <citation type="submission" date="2021-12" db="EMBL/GenBank/DDBJ databases">
        <title>Alicyclobacillaceae gen. nov., sp. nov., isolated from chalcocite enrichment system.</title>
        <authorList>
            <person name="Jiang Z."/>
        </authorList>
    </citation>
    <scope>NUCLEOTIDE SEQUENCE</scope>
    <source>
        <strain evidence="2">MYW30-H2</strain>
    </source>
</reference>
<dbReference type="PROSITE" id="PS50206">
    <property type="entry name" value="RHODANESE_3"/>
    <property type="match status" value="1"/>
</dbReference>
<dbReference type="Gene3D" id="3.40.250.10">
    <property type="entry name" value="Rhodanese-like domain"/>
    <property type="match status" value="1"/>
</dbReference>
<dbReference type="SUPFAM" id="SSF52821">
    <property type="entry name" value="Rhodanese/Cell cycle control phosphatase"/>
    <property type="match status" value="1"/>
</dbReference>
<sequence length="125" mass="14196">MQWIQYILLGLVLLLLIRKFLPMKGLVNLTSQEVEDVLQKAKGYSFIDVREIHEYRGGHIKGFKNVPLSQLSNRIQELNPDQSIVLTCRSGMRSRQAAKILLKHGFTKVAHLKTGISGWHGGFVK</sequence>
<dbReference type="Proteomes" id="UP000830167">
    <property type="component" value="Chromosome"/>
</dbReference>
<name>A0ABY4CRZ4_9BACL</name>
<keyword evidence="3" id="KW-1185">Reference proteome</keyword>
<dbReference type="RefSeq" id="WP_347439072.1">
    <property type="nucleotide sequence ID" value="NZ_CP089291.1"/>
</dbReference>
<proteinExistence type="predicted"/>
<protein>
    <submittedName>
        <fullName evidence="2">Rhodanese-like domain-containing protein</fullName>
    </submittedName>
</protein>